<dbReference type="EMBL" id="BK032842">
    <property type="protein sequence ID" value="DAF63546.1"/>
    <property type="molecule type" value="Genomic_DNA"/>
</dbReference>
<organism evidence="1">
    <name type="scientific">Siphoviridae sp. ctwQT14</name>
    <dbReference type="NCBI Taxonomy" id="2827971"/>
    <lineage>
        <taxon>Viruses</taxon>
        <taxon>Duplodnaviria</taxon>
        <taxon>Heunggongvirae</taxon>
        <taxon>Uroviricota</taxon>
        <taxon>Caudoviricetes</taxon>
    </lineage>
</organism>
<name>A0A8S5TL85_9CAUD</name>
<evidence type="ECO:0000313" key="1">
    <source>
        <dbReference type="EMBL" id="DAF63546.1"/>
    </source>
</evidence>
<sequence>MTTQIRFRRGFKNDLPPSAPSGMPLWCEDTKELYLGTGTGIVQVTGQSVTSSNGKQPFEIFYSFSTETPAGAYPLWTGEIIPNCRELIPAFWQKALALSKEQDVLVQLLTPMSAALNSQYEVSDLQEIEGADPSYLAIAEPNSYAYYPDIKEFPVGAKITFNTAQTAGTYVFSFSTTGSKRPDKIAPPTSVEITLTKETGEEVSVWTTSDIPQELNANRVISEKITIDYTFKSASFKITGANSNEDVFEATLSNCQIEKIMNTLPPRIRAVTQDVYDTEVSTYLETGAFVIDEEAGSIRLPKVTRFIASIEQLSQIGTAHNDQILEHTHTYRTDNKNRPRGDDRTACFTYDAEYQTSGVNGARKGNENLVKHIKVGLFIQVYNSVINESVLDVAKFNNTLLTHTHPKDPQYFVNCGIQTGQTTYVYPPQGYTMSNLHAFIPSPNTIHFAGTVDYNDSLYCTWSKDDSKITVTCYNSEQRANPNVNWLAVWRK</sequence>
<protein>
    <submittedName>
        <fullName evidence="1">Structural protein</fullName>
    </submittedName>
</protein>
<accession>A0A8S5TL85</accession>
<reference evidence="1" key="1">
    <citation type="journal article" date="2021" name="Proc. Natl. Acad. Sci. U.S.A.">
        <title>A Catalog of Tens of Thousands of Viruses from Human Metagenomes Reveals Hidden Associations with Chronic Diseases.</title>
        <authorList>
            <person name="Tisza M.J."/>
            <person name="Buck C.B."/>
        </authorList>
    </citation>
    <scope>NUCLEOTIDE SEQUENCE</scope>
    <source>
        <strain evidence="1">CtwQT14</strain>
    </source>
</reference>
<proteinExistence type="predicted"/>